<comment type="caution">
    <text evidence="1">The sequence shown here is derived from an EMBL/GenBank/DDBJ whole genome shotgun (WGS) entry which is preliminary data.</text>
</comment>
<organism evidence="1">
    <name type="scientific">Picea glauca</name>
    <name type="common">White spruce</name>
    <name type="synonym">Pinus glauca</name>
    <dbReference type="NCBI Taxonomy" id="3330"/>
    <lineage>
        <taxon>Eukaryota</taxon>
        <taxon>Viridiplantae</taxon>
        <taxon>Streptophyta</taxon>
        <taxon>Embryophyta</taxon>
        <taxon>Tracheophyta</taxon>
        <taxon>Spermatophyta</taxon>
        <taxon>Pinopsida</taxon>
        <taxon>Pinidae</taxon>
        <taxon>Conifers I</taxon>
        <taxon>Pinales</taxon>
        <taxon>Pinaceae</taxon>
        <taxon>Picea</taxon>
    </lineage>
</organism>
<name>A0A117NJF1_PICGL</name>
<protein>
    <submittedName>
        <fullName evidence="1">Uncharacterized protein</fullName>
    </submittedName>
</protein>
<sequence>MLLTKELTLDLDLPLSLYQLFALMTSQASHPPYTLFSQEGSPGIHNLFHNDGPTSALSVSRAIKCLIYLIVNRCCFHSIN</sequence>
<keyword evidence="1" id="KW-0496">Mitochondrion</keyword>
<geneLocation type="mitochondrion" evidence="1"/>
<proteinExistence type="predicted"/>
<dbReference type="AlphaFoldDB" id="A0A117NJF1"/>
<reference evidence="1" key="1">
    <citation type="journal article" date="2015" name="Genome Biol. Evol.">
        <title>Organellar Genomes of White Spruce (Picea glauca): Assembly and Annotation.</title>
        <authorList>
            <person name="Jackman S.D."/>
            <person name="Warren R.L."/>
            <person name="Gibb E.A."/>
            <person name="Vandervalk B.P."/>
            <person name="Mohamadi H."/>
            <person name="Chu J."/>
            <person name="Raymond A."/>
            <person name="Pleasance S."/>
            <person name="Coope R."/>
            <person name="Wildung M.R."/>
            <person name="Ritland C.E."/>
            <person name="Bousquet J."/>
            <person name="Jones S.J."/>
            <person name="Bohlmann J."/>
            <person name="Birol I."/>
        </authorList>
    </citation>
    <scope>NUCLEOTIDE SEQUENCE [LARGE SCALE GENOMIC DNA]</scope>
    <source>
        <tissue evidence="1">Flushing bud</tissue>
    </source>
</reference>
<evidence type="ECO:0000313" key="1">
    <source>
        <dbReference type="EMBL" id="KUM51413.1"/>
    </source>
</evidence>
<gene>
    <name evidence="1" type="ORF">ABT39_MTgene1261</name>
</gene>
<accession>A0A117NJF1</accession>
<dbReference type="EMBL" id="LKAM01000001">
    <property type="protein sequence ID" value="KUM51413.1"/>
    <property type="molecule type" value="Genomic_DNA"/>
</dbReference>